<keyword evidence="2" id="KW-1185">Reference proteome</keyword>
<sequence length="342" mass="40733">MIGLDRDKLERVGIDKLVLSGIKIETDKKSLFTEGQGWVEEKFEIKEELFSIEKTIKLYESGEVRETTYLRFNPNRLLHGHNIYNARNFELKESINRLMSLLDSKNISIDLSEAKISEIEININLDLIFEEYKEVFTLLFLKLPKLRKIGNINLNESYKKLFADSTLDGGWKSHKVRIYDKQREVDDKHLLGFDLTRLEWWLSSSTYKYYASERFNIDNTLEALLGDHNILDKIFIELCYEKLFKEAYRYLEKELEPNLELSYLEFKKQNKLARATGRSSQRNVYKYLEDNSWIFDYSNLENIISIHDKPHKTREIERIKKNYSHLNNKEKLSYLVGKIFNH</sequence>
<evidence type="ECO:0000313" key="1">
    <source>
        <dbReference type="EMBL" id="REI42405.1"/>
    </source>
</evidence>
<name>A0ABX9KJ92_9FUSO</name>
<dbReference type="EMBL" id="QUAJ01000004">
    <property type="protein sequence ID" value="REI42405.1"/>
    <property type="molecule type" value="Genomic_DNA"/>
</dbReference>
<organism evidence="1 2">
    <name type="scientific">Psychrilyobacter piezotolerans</name>
    <dbReference type="NCBI Taxonomy" id="2293438"/>
    <lineage>
        <taxon>Bacteria</taxon>
        <taxon>Fusobacteriati</taxon>
        <taxon>Fusobacteriota</taxon>
        <taxon>Fusobacteriia</taxon>
        <taxon>Fusobacteriales</taxon>
        <taxon>Fusobacteriaceae</taxon>
        <taxon>Psychrilyobacter</taxon>
    </lineage>
</organism>
<accession>A0ABX9KJ92</accession>
<evidence type="ECO:0008006" key="3">
    <source>
        <dbReference type="Google" id="ProtNLM"/>
    </source>
</evidence>
<protein>
    <recommendedName>
        <fullName evidence="3">Phage/plasmid replication protein, gene II/X family</fullName>
    </recommendedName>
</protein>
<gene>
    <name evidence="1" type="ORF">DYH56_03370</name>
</gene>
<comment type="caution">
    <text evidence="1">The sequence shown here is derived from an EMBL/GenBank/DDBJ whole genome shotgun (WGS) entry which is preliminary data.</text>
</comment>
<dbReference type="RefSeq" id="WP_114641446.1">
    <property type="nucleotide sequence ID" value="NZ_JAACIO010000004.1"/>
</dbReference>
<proteinExistence type="predicted"/>
<reference evidence="1 2" key="1">
    <citation type="submission" date="2018-08" db="EMBL/GenBank/DDBJ databases">
        <title>Draft genome sequence of Psychrilyobacter sp. strain SD5 isolated from Black Sea water.</title>
        <authorList>
            <person name="Yadav S."/>
            <person name="Villanueva L."/>
            <person name="Damste J.S.S."/>
        </authorList>
    </citation>
    <scope>NUCLEOTIDE SEQUENCE [LARGE SCALE GENOMIC DNA]</scope>
    <source>
        <strain evidence="1 2">SD5</strain>
    </source>
</reference>
<evidence type="ECO:0000313" key="2">
    <source>
        <dbReference type="Proteomes" id="UP000263486"/>
    </source>
</evidence>
<dbReference type="Proteomes" id="UP000263486">
    <property type="component" value="Unassembled WGS sequence"/>
</dbReference>